<dbReference type="RefSeq" id="WP_205121639.1">
    <property type="nucleotide sequence ID" value="NZ_JAFBCM010000001.1"/>
</dbReference>
<accession>A0ABV7Y5M1</accession>
<dbReference type="PANTHER" id="PTHR43162">
    <property type="match status" value="1"/>
</dbReference>
<evidence type="ECO:0000256" key="1">
    <source>
        <dbReference type="SAM" id="MobiDB-lite"/>
    </source>
</evidence>
<dbReference type="Gene3D" id="3.90.25.10">
    <property type="entry name" value="UDP-galactose 4-epimerase, domain 1"/>
    <property type="match status" value="1"/>
</dbReference>
<sequence length="151" mass="16079">MSNVLLSLESIRTERLLHASGRRHDLGVDPDDIAAVAVAALTTDGHEGAPYVLTGPEALSHAEQAERHAESVGKTIRYVDVSEDAARQATLRDSVPPTLVEDLLEFYSLVKAGERAFVTSTSTSSGRRAASRVRSSTTSSVTRPGSSRCST</sequence>
<dbReference type="SUPFAM" id="SSF51735">
    <property type="entry name" value="NAD(P)-binding Rossmann-fold domains"/>
    <property type="match status" value="1"/>
</dbReference>
<keyword evidence="3" id="KW-1185">Reference proteome</keyword>
<dbReference type="PANTHER" id="PTHR43162:SF1">
    <property type="entry name" value="PRESTALK A DIFFERENTIATION PROTEIN A"/>
    <property type="match status" value="1"/>
</dbReference>
<dbReference type="Gene3D" id="3.40.50.720">
    <property type="entry name" value="NAD(P)-binding Rossmann-like Domain"/>
    <property type="match status" value="1"/>
</dbReference>
<comment type="caution">
    <text evidence="2">The sequence shown here is derived from an EMBL/GenBank/DDBJ whole genome shotgun (WGS) entry which is preliminary data.</text>
</comment>
<dbReference type="EMBL" id="JBHRZH010000003">
    <property type="protein sequence ID" value="MFC3759704.1"/>
    <property type="molecule type" value="Genomic_DNA"/>
</dbReference>
<evidence type="ECO:0000313" key="2">
    <source>
        <dbReference type="EMBL" id="MFC3759704.1"/>
    </source>
</evidence>
<evidence type="ECO:0000313" key="3">
    <source>
        <dbReference type="Proteomes" id="UP001595699"/>
    </source>
</evidence>
<feature type="region of interest" description="Disordered" evidence="1">
    <location>
        <begin position="120"/>
        <end position="151"/>
    </location>
</feature>
<dbReference type="InterPro" id="IPR051604">
    <property type="entry name" value="Ergot_Alk_Oxidoreductase"/>
</dbReference>
<gene>
    <name evidence="2" type="ORF">ACFOUW_02545</name>
</gene>
<dbReference type="Proteomes" id="UP001595699">
    <property type="component" value="Unassembled WGS sequence"/>
</dbReference>
<reference evidence="3" key="1">
    <citation type="journal article" date="2019" name="Int. J. Syst. Evol. Microbiol.">
        <title>The Global Catalogue of Microorganisms (GCM) 10K type strain sequencing project: providing services to taxonomists for standard genome sequencing and annotation.</title>
        <authorList>
            <consortium name="The Broad Institute Genomics Platform"/>
            <consortium name="The Broad Institute Genome Sequencing Center for Infectious Disease"/>
            <person name="Wu L."/>
            <person name="Ma J."/>
        </authorList>
    </citation>
    <scope>NUCLEOTIDE SEQUENCE [LARGE SCALE GENOMIC DNA]</scope>
    <source>
        <strain evidence="3">CGMCC 4.7241</strain>
    </source>
</reference>
<proteinExistence type="predicted"/>
<protein>
    <submittedName>
        <fullName evidence="2">Uncharacterized protein</fullName>
    </submittedName>
</protein>
<name>A0ABV7Y5M1_9ACTN</name>
<organism evidence="2 3">
    <name type="scientific">Tenggerimyces flavus</name>
    <dbReference type="NCBI Taxonomy" id="1708749"/>
    <lineage>
        <taxon>Bacteria</taxon>
        <taxon>Bacillati</taxon>
        <taxon>Actinomycetota</taxon>
        <taxon>Actinomycetes</taxon>
        <taxon>Propionibacteriales</taxon>
        <taxon>Nocardioidaceae</taxon>
        <taxon>Tenggerimyces</taxon>
    </lineage>
</organism>
<dbReference type="InterPro" id="IPR036291">
    <property type="entry name" value="NAD(P)-bd_dom_sf"/>
</dbReference>